<dbReference type="InterPro" id="IPR013956">
    <property type="entry name" value="E3_ubiquit_lig_Bre1"/>
</dbReference>
<feature type="region of interest" description="Disordered" evidence="8">
    <location>
        <begin position="38"/>
        <end position="57"/>
    </location>
</feature>
<keyword evidence="2 6" id="KW-0479">Metal-binding</keyword>
<feature type="coiled-coil region" evidence="7">
    <location>
        <begin position="564"/>
        <end position="668"/>
    </location>
</feature>
<evidence type="ECO:0000259" key="9">
    <source>
        <dbReference type="Pfam" id="PF26095"/>
    </source>
</evidence>
<dbReference type="GO" id="GO:0005634">
    <property type="term" value="C:nucleus"/>
    <property type="evidence" value="ECO:0007669"/>
    <property type="project" value="UniProtKB-SubCell"/>
</dbReference>
<dbReference type="GO" id="GO:0006325">
    <property type="term" value="P:chromatin organization"/>
    <property type="evidence" value="ECO:0007669"/>
    <property type="project" value="UniProtKB-KW"/>
</dbReference>
<evidence type="ECO:0000256" key="3">
    <source>
        <dbReference type="ARBA" id="ARBA00022771"/>
    </source>
</evidence>
<keyword evidence="6" id="KW-0833">Ubl conjugation pathway</keyword>
<feature type="domain" description="BRE1-like coiled-coil containing" evidence="9">
    <location>
        <begin position="88"/>
        <end position="231"/>
    </location>
</feature>
<dbReference type="InterPro" id="IPR058643">
    <property type="entry name" value="BRE1-like_CC"/>
</dbReference>
<reference evidence="10 11" key="1">
    <citation type="submission" date="2017-03" db="EMBL/GenBank/DDBJ databases">
        <title>Genomes of endolithic fungi from Antarctica.</title>
        <authorList>
            <person name="Coleine C."/>
            <person name="Masonjones S."/>
            <person name="Stajich J.E."/>
        </authorList>
    </citation>
    <scope>NUCLEOTIDE SEQUENCE [LARGE SCALE GENOMIC DNA]</scope>
    <source>
        <strain evidence="10 11">CCFEE 5311</strain>
    </source>
</reference>
<evidence type="ECO:0000256" key="4">
    <source>
        <dbReference type="ARBA" id="ARBA00022833"/>
    </source>
</evidence>
<protein>
    <recommendedName>
        <fullName evidence="6">E3 ubiquitin protein ligase</fullName>
        <ecNumber evidence="6">2.3.2.27</ecNumber>
    </recommendedName>
</protein>
<dbReference type="EMBL" id="NAJP01000105">
    <property type="protein sequence ID" value="TKA29998.1"/>
    <property type="molecule type" value="Genomic_DNA"/>
</dbReference>
<dbReference type="EC" id="2.3.2.27" evidence="6"/>
<name>A0A4U0U4T4_9PEZI</name>
<proteinExistence type="inferred from homology"/>
<feature type="compositionally biased region" description="Basic and acidic residues" evidence="8">
    <location>
        <begin position="41"/>
        <end position="57"/>
    </location>
</feature>
<sequence>MTALRAPQAVALPSHDKLKMDERKRSLAVDADDLAPRARKLMKDENGQPMRMDAEKEKDLESFQKDAIMRQMKDYKRQKKDFEDQYTELSKKTRHHNDHLRIIDAWFTQLLDEIRILARQTLPTLPPSATATVGEELYGSALLFENSELFSEHLRARSQNIRNAMVEIFGRAQATSPQLEDMRRQLNDLLAKEKEHAVQLRGAMDDRDSLEDKWAAAVERYMMAEKKLDRAKSAQVLKLERQAVMGGNGEASSPMRTKNAGTPIKSEHVEVNGEIANGITGADSEAARREALVVAERQKVQVEEIETENERLTNELSAARTKLASLSDDDYADTALFKGFKSQYEDVITRIDDLEATNIQLREEAQKLQAERTTYRRTIDEENRESTNDTEAQIARAETDLARIRSLRDEIQAELEIRKRTDETRRTSADQARELAEARDSKITALESETERLRLRLGDATPSEDSTLDDLDQETLKMKLRTLESQHSALCNELSSMELAWKKTSALASTKVSEAAAQEELVARLQAEKAKADQKYFAAMKAKDMKEGELRTLRAQNSRSSEIVTQLKDTESKTRELLTNLERQVAESKELLTKLEQQHRVLDQKAKEAQIAAEGLKKQVEQLKALVAGKDKETLAASKAKRDAEVELEKCQVRLEDSKKLVETLRKTRAEDNSASSDDWRGIREWGLYEYRRGFQRTAIDPSAYGYTVTMCSRRFQGLLHDLITRRRAAVRVPLSQMAGFEEDFRSLLLGRPHRV</sequence>
<dbReference type="GO" id="GO:0008270">
    <property type="term" value="F:zinc ion binding"/>
    <property type="evidence" value="ECO:0007669"/>
    <property type="project" value="UniProtKB-KW"/>
</dbReference>
<feature type="region of interest" description="Disordered" evidence="8">
    <location>
        <begin position="421"/>
        <end position="442"/>
    </location>
</feature>
<evidence type="ECO:0000256" key="7">
    <source>
        <dbReference type="SAM" id="Coils"/>
    </source>
</evidence>
<evidence type="ECO:0000256" key="6">
    <source>
        <dbReference type="RuleBase" id="RU365038"/>
    </source>
</evidence>
<dbReference type="Pfam" id="PF26095">
    <property type="entry name" value="CC_Bre1"/>
    <property type="match status" value="1"/>
</dbReference>
<comment type="pathway">
    <text evidence="6">Protein modification; protein ubiquitination.</text>
</comment>
<dbReference type="PANTHER" id="PTHR23163:SF0">
    <property type="entry name" value="E3 UBIQUITIN-PROTEIN LIGASE BRE1"/>
    <property type="match status" value="1"/>
</dbReference>
<evidence type="ECO:0000256" key="2">
    <source>
        <dbReference type="ARBA" id="ARBA00022723"/>
    </source>
</evidence>
<dbReference type="Proteomes" id="UP000310066">
    <property type="component" value="Unassembled WGS sequence"/>
</dbReference>
<feature type="coiled-coil region" evidence="7">
    <location>
        <begin position="295"/>
        <end position="414"/>
    </location>
</feature>
<comment type="catalytic activity">
    <reaction evidence="6">
        <text>S-ubiquitinyl-[E2 ubiquitin-conjugating enzyme]-L-cysteine + [acceptor protein]-L-lysine = [E2 ubiquitin-conjugating enzyme]-L-cysteine + N(6)-ubiquitinyl-[acceptor protein]-L-lysine.</text>
        <dbReference type="EC" id="2.3.2.27"/>
    </reaction>
</comment>
<comment type="caution">
    <text evidence="10">The sequence shown here is derived from an EMBL/GenBank/DDBJ whole genome shotgun (WGS) entry which is preliminary data.</text>
</comment>
<comment type="similarity">
    <text evidence="6">Belongs to the BRE1 family.</text>
</comment>
<feature type="region of interest" description="Disordered" evidence="8">
    <location>
        <begin position="1"/>
        <end position="24"/>
    </location>
</feature>
<evidence type="ECO:0000256" key="8">
    <source>
        <dbReference type="SAM" id="MobiDB-lite"/>
    </source>
</evidence>
<comment type="subcellular location">
    <subcellularLocation>
        <location evidence="1 6">Nucleus</location>
    </subcellularLocation>
</comment>
<organism evidence="10 11">
    <name type="scientific">Friedmanniomyces endolithicus</name>
    <dbReference type="NCBI Taxonomy" id="329885"/>
    <lineage>
        <taxon>Eukaryota</taxon>
        <taxon>Fungi</taxon>
        <taxon>Dikarya</taxon>
        <taxon>Ascomycota</taxon>
        <taxon>Pezizomycotina</taxon>
        <taxon>Dothideomycetes</taxon>
        <taxon>Dothideomycetidae</taxon>
        <taxon>Mycosphaerellales</taxon>
        <taxon>Teratosphaeriaceae</taxon>
        <taxon>Friedmanniomyces</taxon>
    </lineage>
</organism>
<keyword evidence="4 6" id="KW-0862">Zinc</keyword>
<dbReference type="STRING" id="329885.A0A4U0U4T4"/>
<evidence type="ECO:0000313" key="10">
    <source>
        <dbReference type="EMBL" id="TKA29998.1"/>
    </source>
</evidence>
<feature type="compositionally biased region" description="Basic and acidic residues" evidence="8">
    <location>
        <begin position="14"/>
        <end position="24"/>
    </location>
</feature>
<evidence type="ECO:0000256" key="1">
    <source>
        <dbReference type="ARBA" id="ARBA00004123"/>
    </source>
</evidence>
<keyword evidence="3 6" id="KW-0863">Zinc-finger</keyword>
<dbReference type="GO" id="GO:0033503">
    <property type="term" value="C:HULC complex"/>
    <property type="evidence" value="ECO:0007669"/>
    <property type="project" value="TreeGrafter"/>
</dbReference>
<evidence type="ECO:0000256" key="5">
    <source>
        <dbReference type="ARBA" id="ARBA00023242"/>
    </source>
</evidence>
<feature type="coiled-coil region" evidence="7">
    <location>
        <begin position="65"/>
        <end position="92"/>
    </location>
</feature>
<accession>A0A4U0U4T4</accession>
<dbReference type="GO" id="GO:0016567">
    <property type="term" value="P:protein ubiquitination"/>
    <property type="evidence" value="ECO:0007669"/>
    <property type="project" value="UniProtKB-UniRule"/>
</dbReference>
<keyword evidence="6" id="KW-0156">Chromatin regulator</keyword>
<dbReference type="UniPathway" id="UPA00143"/>
<keyword evidence="6 7" id="KW-0175">Coiled coil</keyword>
<dbReference type="AlphaFoldDB" id="A0A4U0U4T4"/>
<dbReference type="GO" id="GO:0061630">
    <property type="term" value="F:ubiquitin protein ligase activity"/>
    <property type="evidence" value="ECO:0007669"/>
    <property type="project" value="UniProtKB-EC"/>
</dbReference>
<dbReference type="OrthoDB" id="654191at2759"/>
<dbReference type="PANTHER" id="PTHR23163">
    <property type="entry name" value="RING FINGER PROTEIN-RELATED"/>
    <property type="match status" value="1"/>
</dbReference>
<dbReference type="Pfam" id="PF08647">
    <property type="entry name" value="BRE1"/>
    <property type="match status" value="1"/>
</dbReference>
<evidence type="ECO:0000313" key="11">
    <source>
        <dbReference type="Proteomes" id="UP000310066"/>
    </source>
</evidence>
<gene>
    <name evidence="10" type="ORF">B0A54_15552</name>
</gene>
<keyword evidence="6" id="KW-0808">Transferase</keyword>
<keyword evidence="5 6" id="KW-0539">Nucleus</keyword>